<dbReference type="PANTHER" id="PTHR35176">
    <property type="entry name" value="HEME OXYGENASE HI_0854-RELATED"/>
    <property type="match status" value="1"/>
</dbReference>
<evidence type="ECO:0000259" key="2">
    <source>
        <dbReference type="Pfam" id="PF01243"/>
    </source>
</evidence>
<dbReference type="InterPro" id="IPR052019">
    <property type="entry name" value="F420H2_bilvrd_red/Heme_oxyg"/>
</dbReference>
<keyword evidence="4" id="KW-1185">Reference proteome</keyword>
<comment type="caution">
    <text evidence="3">The sequence shown here is derived from an EMBL/GenBank/DDBJ whole genome shotgun (WGS) entry which is preliminary data.</text>
</comment>
<dbReference type="SUPFAM" id="SSF50475">
    <property type="entry name" value="FMN-binding split barrel"/>
    <property type="match status" value="1"/>
</dbReference>
<dbReference type="RefSeq" id="WP_151544076.1">
    <property type="nucleotide sequence ID" value="NZ_WBMR01000128.1"/>
</dbReference>
<dbReference type="NCBIfam" id="TIGR04023">
    <property type="entry name" value="PPOX_MSMEG_5819"/>
    <property type="match status" value="1"/>
</dbReference>
<organism evidence="3 4">
    <name type="scientific">Actinomadura montaniterrae</name>
    <dbReference type="NCBI Taxonomy" id="1803903"/>
    <lineage>
        <taxon>Bacteria</taxon>
        <taxon>Bacillati</taxon>
        <taxon>Actinomycetota</taxon>
        <taxon>Actinomycetes</taxon>
        <taxon>Streptosporangiales</taxon>
        <taxon>Thermomonosporaceae</taxon>
        <taxon>Actinomadura</taxon>
    </lineage>
</organism>
<evidence type="ECO:0000313" key="4">
    <source>
        <dbReference type="Proteomes" id="UP000483004"/>
    </source>
</evidence>
<dbReference type="GO" id="GO:0016627">
    <property type="term" value="F:oxidoreductase activity, acting on the CH-CH group of donors"/>
    <property type="evidence" value="ECO:0007669"/>
    <property type="project" value="TreeGrafter"/>
</dbReference>
<dbReference type="GO" id="GO:0070967">
    <property type="term" value="F:coenzyme F420 binding"/>
    <property type="evidence" value="ECO:0007669"/>
    <property type="project" value="TreeGrafter"/>
</dbReference>
<dbReference type="AlphaFoldDB" id="A0A6L3VJR2"/>
<dbReference type="EC" id="1.-.-.-" evidence="3"/>
<dbReference type="Pfam" id="PF01243">
    <property type="entry name" value="PNPOx_N"/>
    <property type="match status" value="1"/>
</dbReference>
<protein>
    <submittedName>
        <fullName evidence="3">PPOX class F420-dependent oxidoreductase</fullName>
        <ecNumber evidence="3">1.-.-.-</ecNumber>
    </submittedName>
</protein>
<reference evidence="3 4" key="1">
    <citation type="submission" date="2019-09" db="EMBL/GenBank/DDBJ databases">
        <title>Actinomadura physcomitrii sp. nov., a novel actinomycete isolated from moss [Physcomitrium sphaericum (Ludw) Fuernr].</title>
        <authorList>
            <person name="Liu C."/>
            <person name="Zhuang X."/>
        </authorList>
    </citation>
    <scope>NUCLEOTIDE SEQUENCE [LARGE SCALE GENOMIC DNA]</scope>
    <source>
        <strain evidence="3 4">CYP1-1B</strain>
    </source>
</reference>
<sequence length="134" mass="14909">MSFSEEEVAYLRSQRLARIATVGPDGQPDVSPVGFDFDGTHLFVGGGDPARTRKFRNVRSGNAKIAIVVDDVPCTDPWSPRYLRVYGEAELVERATASGPRPYMKITPLLSWSCNLDGRPLTGDRRVRRTVHHP</sequence>
<dbReference type="EMBL" id="WBMR01000128">
    <property type="protein sequence ID" value="KAB2371220.1"/>
    <property type="molecule type" value="Genomic_DNA"/>
</dbReference>
<gene>
    <name evidence="3" type="ORF">F9B16_32620</name>
</gene>
<dbReference type="GO" id="GO:0005829">
    <property type="term" value="C:cytosol"/>
    <property type="evidence" value="ECO:0007669"/>
    <property type="project" value="TreeGrafter"/>
</dbReference>
<proteinExistence type="predicted"/>
<name>A0A6L3VJR2_9ACTN</name>
<feature type="domain" description="Pyridoxamine 5'-phosphate oxidase N-terminal" evidence="2">
    <location>
        <begin position="4"/>
        <end position="95"/>
    </location>
</feature>
<evidence type="ECO:0000256" key="1">
    <source>
        <dbReference type="ARBA" id="ARBA00023002"/>
    </source>
</evidence>
<keyword evidence="1 3" id="KW-0560">Oxidoreductase</keyword>
<evidence type="ECO:0000313" key="3">
    <source>
        <dbReference type="EMBL" id="KAB2371220.1"/>
    </source>
</evidence>
<dbReference type="InterPro" id="IPR024031">
    <property type="entry name" value="MSMEG_5819/OxyR"/>
</dbReference>
<dbReference type="OrthoDB" id="3693562at2"/>
<dbReference type="Proteomes" id="UP000483004">
    <property type="component" value="Unassembled WGS sequence"/>
</dbReference>
<dbReference type="PANTHER" id="PTHR35176:SF6">
    <property type="entry name" value="HEME OXYGENASE HI_0854-RELATED"/>
    <property type="match status" value="1"/>
</dbReference>
<dbReference type="InterPro" id="IPR011576">
    <property type="entry name" value="Pyridox_Oxase_N"/>
</dbReference>
<accession>A0A6L3VJR2</accession>
<dbReference type="InterPro" id="IPR012349">
    <property type="entry name" value="Split_barrel_FMN-bd"/>
</dbReference>
<dbReference type="Gene3D" id="2.30.110.10">
    <property type="entry name" value="Electron Transport, Fmn-binding Protein, Chain A"/>
    <property type="match status" value="1"/>
</dbReference>